<dbReference type="InterPro" id="IPR036028">
    <property type="entry name" value="SH3-like_dom_sf"/>
</dbReference>
<dbReference type="FunFam" id="1.20.1270.60:FF:000026">
    <property type="entry name" value="FCH and double SH3 domains protein 2"/>
    <property type="match status" value="1"/>
</dbReference>
<dbReference type="GO" id="GO:0006897">
    <property type="term" value="P:endocytosis"/>
    <property type="evidence" value="ECO:0007669"/>
    <property type="project" value="UniProtKB-KW"/>
</dbReference>
<dbReference type="GO" id="GO:0070161">
    <property type="term" value="C:anchoring junction"/>
    <property type="evidence" value="ECO:0007669"/>
    <property type="project" value="UniProtKB-SubCell"/>
</dbReference>
<feature type="region of interest" description="Disordered" evidence="28">
    <location>
        <begin position="426"/>
        <end position="461"/>
    </location>
</feature>
<dbReference type="GO" id="GO:0008289">
    <property type="term" value="F:lipid binding"/>
    <property type="evidence" value="ECO:0007669"/>
    <property type="project" value="UniProtKB-KW"/>
</dbReference>
<name>A0A6P8FJU7_CLUHA</name>
<dbReference type="InterPro" id="IPR027267">
    <property type="entry name" value="AH/BAR_dom_sf"/>
</dbReference>
<dbReference type="InterPro" id="IPR001452">
    <property type="entry name" value="SH3_domain"/>
</dbReference>
<feature type="compositionally biased region" description="Pro residues" evidence="28">
    <location>
        <begin position="666"/>
        <end position="700"/>
    </location>
</feature>
<dbReference type="AlphaFoldDB" id="A0A6P8FJU7"/>
<evidence type="ECO:0000256" key="9">
    <source>
        <dbReference type="ARBA" id="ARBA00022490"/>
    </source>
</evidence>
<comment type="function">
    <text evidence="20">Adapter protein that plays a role in endocytosis via clathrin-coated pits. Contributes to the internalization of cell surface receptors, such as integrin ITGB1 and transferrin receptor. Promotes endocytosis of EGFR in cancer cells, and thereby contributes to the down-regulation of EGFR signaling. Recruited to clathrin-coated pits during a mid-to-late stage of assembly, where it is required for normal progress from U-shaped intermediate stage pits to terminal, omega-shaped pits. Binds to membranes enriched in phosphatidylinositol 3,4-bisphosphate or phosphatidylinositol 3,4,5-trisphosphate. When bound to membranes, promotes actin polymerization via its interaction with WAS and/or WASL which leads to the activation of the Arp2/3 complex. Does not promote actin polymerisation in the absence of membranes.</text>
</comment>
<evidence type="ECO:0000256" key="7">
    <source>
        <dbReference type="ARBA" id="ARBA00022448"/>
    </source>
</evidence>
<keyword evidence="6 25" id="KW-0728">SH3 domain</keyword>
<dbReference type="SUPFAM" id="SSF103657">
    <property type="entry name" value="BAR/IMD domain-like"/>
    <property type="match status" value="1"/>
</dbReference>
<keyword evidence="9" id="KW-0963">Cytoplasm</keyword>
<dbReference type="GO" id="GO:0005886">
    <property type="term" value="C:plasma membrane"/>
    <property type="evidence" value="ECO:0007669"/>
    <property type="project" value="UniProtKB-SubCell"/>
</dbReference>
<evidence type="ECO:0000256" key="2">
    <source>
        <dbReference type="ARBA" id="ARBA00004413"/>
    </source>
</evidence>
<evidence type="ECO:0000256" key="27">
    <source>
        <dbReference type="SAM" id="Coils"/>
    </source>
</evidence>
<evidence type="ECO:0000256" key="23">
    <source>
        <dbReference type="ARBA" id="ARBA00079454"/>
    </source>
</evidence>
<proteinExistence type="predicted"/>
<evidence type="ECO:0000256" key="24">
    <source>
        <dbReference type="ARBA" id="ARBA00079631"/>
    </source>
</evidence>
<sequence>MQPPPRKVKVTQELKHTHAEQMGRLHIKHQADCDLLEDLRTYSQKKAVLEKDYAQTLHKLASQYLKRDWPAVQSENSEHRHICTVWRAYLEGMVQVTQSRISDCENYRSHICEPIKTFRLHKDQQLKRCVEQLTRIQTELQDTVKDVTKTRKKYQETEQMAQAVREKADIEARSRLSLFQSRSSLKRASVKLKAKRNECNSKATNARNDYLLMLAAANAHQERYYETDLINCLNVLDGNIHYHIKSYLLSLCQTELNASQAVHNTFSSLLEKSNQAMQDVCQQLFIQEHAMFQKAPPLQFQPCDSDSVRQLQKEMGTAEEHSLNKEARKWATRVAREHKSIIHNQRSLAESESAGAQNEQNNNDLELKMEETKESIRKAETVKLKAEARLNMLRDVGVTVDTWLKSAMNQVMEELENERWTTLNAHDAALSGTADLEREDDEDTEDMEVLDDSSSSPSSTLRSYPLTCKVLYSYQASQPDELTIEEQEVLEVIDDGDMEDWVKAKNRAGQVGYVPEKYLQLPSSNSLMSMLQSLAALDTRSHSSSTSTEQEPELTNLVPNTVPNGDSSVTFAKALYDYEAQTQDELAFPEGAIIRILSRNEDDGFWEGEFNGRVGVFPAVLVEDLATPENGDAPPWAADLQVPPSFKSPQTSSPPPAQGSPLCASPLPPSPLSSPQQAPLPAPLPAPPSPYAGPPSTPAT</sequence>
<evidence type="ECO:0000256" key="26">
    <source>
        <dbReference type="PROSITE-ProRule" id="PRU01077"/>
    </source>
</evidence>
<evidence type="ECO:0000256" key="11">
    <source>
        <dbReference type="ARBA" id="ARBA00022583"/>
    </source>
</evidence>
<dbReference type="GO" id="GO:0030833">
    <property type="term" value="P:regulation of actin filament polymerization"/>
    <property type="evidence" value="ECO:0007669"/>
    <property type="project" value="TreeGrafter"/>
</dbReference>
<evidence type="ECO:0000256" key="6">
    <source>
        <dbReference type="ARBA" id="ARBA00022443"/>
    </source>
</evidence>
<dbReference type="SMART" id="SM00326">
    <property type="entry name" value="SH3"/>
    <property type="match status" value="2"/>
</dbReference>
<dbReference type="GeneID" id="105890441"/>
<dbReference type="Proteomes" id="UP000515152">
    <property type="component" value="Chromosome 8"/>
</dbReference>
<keyword evidence="7" id="KW-0813">Transport</keyword>
<dbReference type="GO" id="GO:0005905">
    <property type="term" value="C:clathrin-coated pit"/>
    <property type="evidence" value="ECO:0007669"/>
    <property type="project" value="UniProtKB-SubCell"/>
</dbReference>
<evidence type="ECO:0000313" key="32">
    <source>
        <dbReference type="RefSeq" id="XP_031428583.1"/>
    </source>
</evidence>
<dbReference type="GO" id="GO:0051495">
    <property type="term" value="P:positive regulation of cytoskeleton organization"/>
    <property type="evidence" value="ECO:0007669"/>
    <property type="project" value="UniProtKB-ARBA"/>
</dbReference>
<dbReference type="InterPro" id="IPR001060">
    <property type="entry name" value="FCH_dom"/>
</dbReference>
<dbReference type="PROSITE" id="PS51741">
    <property type="entry name" value="F_BAR"/>
    <property type="match status" value="1"/>
</dbReference>
<evidence type="ECO:0000256" key="18">
    <source>
        <dbReference type="ARBA" id="ARBA00023176"/>
    </source>
</evidence>
<dbReference type="InterPro" id="IPR031160">
    <property type="entry name" value="F_BAR_dom"/>
</dbReference>
<keyword evidence="16" id="KW-0446">Lipid-binding</keyword>
<keyword evidence="19" id="KW-0966">Cell projection</keyword>
<dbReference type="GO" id="GO:0007274">
    <property type="term" value="P:neuromuscular synaptic transmission"/>
    <property type="evidence" value="ECO:0007669"/>
    <property type="project" value="TreeGrafter"/>
</dbReference>
<dbReference type="FunFam" id="2.30.30.40:FF:000033">
    <property type="entry name" value="FCH and double SH3 domains protein 2"/>
    <property type="match status" value="1"/>
</dbReference>
<keyword evidence="8" id="KW-1003">Cell membrane</keyword>
<feature type="domain" description="SH3" evidence="29">
    <location>
        <begin position="567"/>
        <end position="627"/>
    </location>
</feature>
<evidence type="ECO:0000256" key="10">
    <source>
        <dbReference type="ARBA" id="ARBA00022553"/>
    </source>
</evidence>
<dbReference type="Gene3D" id="1.20.1270.60">
    <property type="entry name" value="Arfaptin homology (AH) domain/BAR domain"/>
    <property type="match status" value="1"/>
</dbReference>
<keyword evidence="12" id="KW-0677">Repeat</keyword>
<evidence type="ECO:0000256" key="28">
    <source>
        <dbReference type="SAM" id="MobiDB-lite"/>
    </source>
</evidence>
<dbReference type="CDD" id="cd11761">
    <property type="entry name" value="SH3_FCHSD_1"/>
    <property type="match status" value="1"/>
</dbReference>
<dbReference type="PRINTS" id="PR00452">
    <property type="entry name" value="SH3DOMAIN"/>
</dbReference>
<evidence type="ECO:0000259" key="30">
    <source>
        <dbReference type="PROSITE" id="PS51741"/>
    </source>
</evidence>
<keyword evidence="14" id="KW-0965">Cell junction</keyword>
<dbReference type="SUPFAM" id="SSF50044">
    <property type="entry name" value="SH3-domain"/>
    <property type="match status" value="2"/>
</dbReference>
<evidence type="ECO:0000313" key="31">
    <source>
        <dbReference type="Proteomes" id="UP000515152"/>
    </source>
</evidence>
<comment type="subcellular location">
    <subcellularLocation>
        <location evidence="1">Cell junction</location>
    </subcellularLocation>
    <subcellularLocation>
        <location evidence="2">Cell membrane</location>
        <topology evidence="2">Peripheral membrane protein</topology>
        <orientation evidence="2">Cytoplasmic side</orientation>
    </subcellularLocation>
    <subcellularLocation>
        <location evidence="5">Cell projection</location>
        <location evidence="5">Stereocilium</location>
    </subcellularLocation>
    <subcellularLocation>
        <location evidence="3">Cytoplasm</location>
    </subcellularLocation>
    <subcellularLocation>
        <location evidence="4">Membrane</location>
        <location evidence="4">Clathrin-coated pit</location>
    </subcellularLocation>
</comment>
<dbReference type="Pfam" id="PF00018">
    <property type="entry name" value="SH3_1"/>
    <property type="match status" value="1"/>
</dbReference>
<keyword evidence="18" id="KW-0168">Coated pit</keyword>
<evidence type="ECO:0000256" key="22">
    <source>
        <dbReference type="ARBA" id="ARBA00070544"/>
    </source>
</evidence>
<dbReference type="RefSeq" id="XP_031428583.1">
    <property type="nucleotide sequence ID" value="XM_031572723.2"/>
</dbReference>
<evidence type="ECO:0000256" key="20">
    <source>
        <dbReference type="ARBA" id="ARBA00056238"/>
    </source>
</evidence>
<dbReference type="Gene3D" id="2.30.30.40">
    <property type="entry name" value="SH3 Domains"/>
    <property type="match status" value="2"/>
</dbReference>
<keyword evidence="13" id="KW-0653">Protein transport</keyword>
<reference evidence="32" key="1">
    <citation type="submission" date="2025-08" db="UniProtKB">
        <authorList>
            <consortium name="RefSeq"/>
        </authorList>
    </citation>
    <scope>IDENTIFICATION</scope>
</reference>
<dbReference type="PROSITE" id="PS50002">
    <property type="entry name" value="SH3"/>
    <property type="match status" value="2"/>
</dbReference>
<keyword evidence="10" id="KW-0597">Phosphoprotein</keyword>
<evidence type="ECO:0000256" key="4">
    <source>
        <dbReference type="ARBA" id="ARBA00004600"/>
    </source>
</evidence>
<protein>
    <recommendedName>
        <fullName evidence="22">F-BAR and double SH3 domains protein 2</fullName>
    </recommendedName>
    <alternativeName>
        <fullName evidence="23">Protein nervous wreck 1</fullName>
    </alternativeName>
    <alternativeName>
        <fullName evidence="24">SH3 multiple domains protein 3</fullName>
    </alternativeName>
</protein>
<keyword evidence="11" id="KW-0254">Endocytosis</keyword>
<evidence type="ECO:0000256" key="12">
    <source>
        <dbReference type="ARBA" id="ARBA00022737"/>
    </source>
</evidence>
<evidence type="ECO:0000256" key="19">
    <source>
        <dbReference type="ARBA" id="ARBA00023273"/>
    </source>
</evidence>
<feature type="non-terminal residue" evidence="32">
    <location>
        <position position="700"/>
    </location>
</feature>
<feature type="domain" description="SH3" evidence="29">
    <location>
        <begin position="463"/>
        <end position="524"/>
    </location>
</feature>
<evidence type="ECO:0000256" key="15">
    <source>
        <dbReference type="ARBA" id="ARBA00023054"/>
    </source>
</evidence>
<keyword evidence="15 26" id="KW-0175">Coiled coil</keyword>
<evidence type="ECO:0000256" key="13">
    <source>
        <dbReference type="ARBA" id="ARBA00022927"/>
    </source>
</evidence>
<dbReference type="PRINTS" id="PR00499">
    <property type="entry name" value="P67PHOX"/>
</dbReference>
<feature type="region of interest" description="Disordered" evidence="28">
    <location>
        <begin position="540"/>
        <end position="562"/>
    </location>
</feature>
<dbReference type="PANTHER" id="PTHR15735:SF11">
    <property type="entry name" value="F-BAR AND DOUBLE SH3 DOMAINS PROTEIN 2"/>
    <property type="match status" value="1"/>
</dbReference>
<evidence type="ECO:0000256" key="3">
    <source>
        <dbReference type="ARBA" id="ARBA00004496"/>
    </source>
</evidence>
<dbReference type="GO" id="GO:1902905">
    <property type="term" value="P:positive regulation of supramolecular fiber organization"/>
    <property type="evidence" value="ECO:0007669"/>
    <property type="project" value="UniProtKB-ARBA"/>
</dbReference>
<dbReference type="GO" id="GO:0055037">
    <property type="term" value="C:recycling endosome"/>
    <property type="evidence" value="ECO:0007669"/>
    <property type="project" value="TreeGrafter"/>
</dbReference>
<feature type="region of interest" description="Disordered" evidence="28">
    <location>
        <begin position="628"/>
        <end position="700"/>
    </location>
</feature>
<dbReference type="PANTHER" id="PTHR15735">
    <property type="entry name" value="FCH AND DOUBLE SH3 DOMAINS PROTEIN"/>
    <property type="match status" value="1"/>
</dbReference>
<evidence type="ECO:0000256" key="25">
    <source>
        <dbReference type="PROSITE-ProRule" id="PRU00192"/>
    </source>
</evidence>
<organism evidence="31 32">
    <name type="scientific">Clupea harengus</name>
    <name type="common">Atlantic herring</name>
    <dbReference type="NCBI Taxonomy" id="7950"/>
    <lineage>
        <taxon>Eukaryota</taxon>
        <taxon>Metazoa</taxon>
        <taxon>Chordata</taxon>
        <taxon>Craniata</taxon>
        <taxon>Vertebrata</taxon>
        <taxon>Euteleostomi</taxon>
        <taxon>Actinopterygii</taxon>
        <taxon>Neopterygii</taxon>
        <taxon>Teleostei</taxon>
        <taxon>Clupei</taxon>
        <taxon>Clupeiformes</taxon>
        <taxon>Clupeoidei</taxon>
        <taxon>Clupeidae</taxon>
        <taxon>Clupea</taxon>
    </lineage>
</organism>
<evidence type="ECO:0000256" key="16">
    <source>
        <dbReference type="ARBA" id="ARBA00023121"/>
    </source>
</evidence>
<comment type="subunit">
    <text evidence="21">Homodimer. Interacts (via SH3 domain 2) with ITSN1 (via SH3 domain 4). Recruited to clathrin-coated pits during a mid-to-late stage of assembly via interaction with ITSN1. Interacts (via SH3 domain 1) with WASL. Interacts with WAS. Interacts with CASK and MAGI1. CASK inhibits interaction with MAGI1.</text>
</comment>
<dbReference type="Pfam" id="PF00611">
    <property type="entry name" value="FCH"/>
    <property type="match status" value="1"/>
</dbReference>
<keyword evidence="17" id="KW-0472">Membrane</keyword>
<evidence type="ECO:0000256" key="5">
    <source>
        <dbReference type="ARBA" id="ARBA00004645"/>
    </source>
</evidence>
<evidence type="ECO:0000256" key="8">
    <source>
        <dbReference type="ARBA" id="ARBA00022475"/>
    </source>
</evidence>
<accession>A0A6P8FJU7</accession>
<dbReference type="SMART" id="SM00055">
    <property type="entry name" value="FCH"/>
    <property type="match status" value="1"/>
</dbReference>
<evidence type="ECO:0000256" key="1">
    <source>
        <dbReference type="ARBA" id="ARBA00004282"/>
    </source>
</evidence>
<feature type="domain" description="F-BAR" evidence="30">
    <location>
        <begin position="8"/>
        <end position="281"/>
    </location>
</feature>
<keyword evidence="31" id="KW-1185">Reference proteome</keyword>
<dbReference type="KEGG" id="char:105890441"/>
<evidence type="ECO:0000256" key="14">
    <source>
        <dbReference type="ARBA" id="ARBA00022949"/>
    </source>
</evidence>
<dbReference type="FunFam" id="2.30.30.40:FF:000060">
    <property type="entry name" value="FCH and double SH3 domains protein 2"/>
    <property type="match status" value="1"/>
</dbReference>
<dbReference type="GO" id="GO:0031594">
    <property type="term" value="C:neuromuscular junction"/>
    <property type="evidence" value="ECO:0007669"/>
    <property type="project" value="TreeGrafter"/>
</dbReference>
<evidence type="ECO:0000256" key="17">
    <source>
        <dbReference type="ARBA" id="ARBA00023136"/>
    </source>
</evidence>
<dbReference type="InterPro" id="IPR035460">
    <property type="entry name" value="FCHSD_SH3_1"/>
</dbReference>
<dbReference type="OrthoDB" id="10065861at2759"/>
<feature type="compositionally biased region" description="Acidic residues" evidence="28">
    <location>
        <begin position="437"/>
        <end position="451"/>
    </location>
</feature>
<evidence type="ECO:0000256" key="21">
    <source>
        <dbReference type="ARBA" id="ARBA00064013"/>
    </source>
</evidence>
<evidence type="ECO:0000259" key="29">
    <source>
        <dbReference type="PROSITE" id="PS50002"/>
    </source>
</evidence>
<dbReference type="GO" id="GO:0015031">
    <property type="term" value="P:protein transport"/>
    <property type="evidence" value="ECO:0007669"/>
    <property type="project" value="UniProtKB-KW"/>
</dbReference>
<dbReference type="Pfam" id="PF14604">
    <property type="entry name" value="SH3_9"/>
    <property type="match status" value="1"/>
</dbReference>
<gene>
    <name evidence="32" type="primary">LOC105890441</name>
</gene>
<feature type="coiled-coil region" evidence="27">
    <location>
        <begin position="355"/>
        <end position="389"/>
    </location>
</feature>
<dbReference type="GO" id="GO:0032420">
    <property type="term" value="C:stereocilium"/>
    <property type="evidence" value="ECO:0007669"/>
    <property type="project" value="UniProtKB-SubCell"/>
</dbReference>